<name>A0A561SYL1_9PSEU</name>
<dbReference type="InterPro" id="IPR023476">
    <property type="entry name" value="Pep_tRNA_hydro_II_dom_sf"/>
</dbReference>
<dbReference type="Gene3D" id="3.40.1490.10">
    <property type="entry name" value="Bit1"/>
    <property type="match status" value="1"/>
</dbReference>
<dbReference type="AlphaFoldDB" id="A0A561SYL1"/>
<reference evidence="1 2" key="1">
    <citation type="submission" date="2019-06" db="EMBL/GenBank/DDBJ databases">
        <title>Sequencing the genomes of 1000 actinobacteria strains.</title>
        <authorList>
            <person name="Klenk H.-P."/>
        </authorList>
    </citation>
    <scope>NUCLEOTIDE SEQUENCE [LARGE SCALE GENOMIC DNA]</scope>
    <source>
        <strain evidence="1 2">DSM 45671</strain>
    </source>
</reference>
<gene>
    <name evidence="1" type="ORF">FHX44_115895</name>
</gene>
<dbReference type="SUPFAM" id="SSF102462">
    <property type="entry name" value="Peptidyl-tRNA hydrolase II"/>
    <property type="match status" value="1"/>
</dbReference>
<dbReference type="InterPro" id="IPR018988">
    <property type="entry name" value="DUF2000"/>
</dbReference>
<organism evidence="1 2">
    <name type="scientific">Pseudonocardia hierapolitana</name>
    <dbReference type="NCBI Taxonomy" id="1128676"/>
    <lineage>
        <taxon>Bacteria</taxon>
        <taxon>Bacillati</taxon>
        <taxon>Actinomycetota</taxon>
        <taxon>Actinomycetes</taxon>
        <taxon>Pseudonocardiales</taxon>
        <taxon>Pseudonocardiaceae</taxon>
        <taxon>Pseudonocardia</taxon>
    </lineage>
</organism>
<evidence type="ECO:0000313" key="1">
    <source>
        <dbReference type="EMBL" id="TWF79958.1"/>
    </source>
</evidence>
<accession>A0A561SYL1</accession>
<proteinExistence type="predicted"/>
<dbReference type="Pfam" id="PF09391">
    <property type="entry name" value="DUF2000"/>
    <property type="match status" value="1"/>
</dbReference>
<comment type="caution">
    <text evidence="1">The sequence shown here is derived from an EMBL/GenBank/DDBJ whole genome shotgun (WGS) entry which is preliminary data.</text>
</comment>
<keyword evidence="2" id="KW-1185">Reference proteome</keyword>
<dbReference type="EMBL" id="VIWU01000001">
    <property type="protein sequence ID" value="TWF79958.1"/>
    <property type="molecule type" value="Genomic_DNA"/>
</dbReference>
<protein>
    <submittedName>
        <fullName evidence="1">Uncharacterized protein DUF2000</fullName>
    </submittedName>
</protein>
<sequence>MPEIGAVPPRCVLVLDPASPRWLIANAAAVLGASAGAAGAAALGPDLTDASGSHWAGIAEIVVPVLAASPTELAALRAAAQEAGVTALAFPDLAQASPTYADYTAAVAATPTAEIGVHAIALLGSGNAVRRLTRHLPALTDPVPEPEPVP</sequence>
<dbReference type="Proteomes" id="UP000321261">
    <property type="component" value="Unassembled WGS sequence"/>
</dbReference>
<evidence type="ECO:0000313" key="2">
    <source>
        <dbReference type="Proteomes" id="UP000321261"/>
    </source>
</evidence>